<keyword evidence="2" id="KW-1185">Reference proteome</keyword>
<organism evidence="1 2">
    <name type="scientific">Solirubrobacter deserti</name>
    <dbReference type="NCBI Taxonomy" id="2282478"/>
    <lineage>
        <taxon>Bacteria</taxon>
        <taxon>Bacillati</taxon>
        <taxon>Actinomycetota</taxon>
        <taxon>Thermoleophilia</taxon>
        <taxon>Solirubrobacterales</taxon>
        <taxon>Solirubrobacteraceae</taxon>
        <taxon>Solirubrobacter</taxon>
    </lineage>
</organism>
<evidence type="ECO:0000313" key="1">
    <source>
        <dbReference type="EMBL" id="MDA0139406.1"/>
    </source>
</evidence>
<evidence type="ECO:0000313" key="2">
    <source>
        <dbReference type="Proteomes" id="UP001147700"/>
    </source>
</evidence>
<gene>
    <name evidence="1" type="ORF">OJ962_18025</name>
</gene>
<proteinExistence type="predicted"/>
<name>A0ABT4RLG0_9ACTN</name>
<dbReference type="RefSeq" id="WP_202958039.1">
    <property type="nucleotide sequence ID" value="NZ_JAPCID010000025.1"/>
</dbReference>
<protein>
    <submittedName>
        <fullName evidence="1">Uncharacterized protein</fullName>
    </submittedName>
</protein>
<dbReference type="Proteomes" id="UP001147700">
    <property type="component" value="Unassembled WGS sequence"/>
</dbReference>
<accession>A0ABT4RLG0</accession>
<reference evidence="1" key="1">
    <citation type="submission" date="2022-10" db="EMBL/GenBank/DDBJ databases">
        <title>The WGS of Solirubrobacter sp. CPCC 204708.</title>
        <authorList>
            <person name="Jiang Z."/>
        </authorList>
    </citation>
    <scope>NUCLEOTIDE SEQUENCE</scope>
    <source>
        <strain evidence="1">CPCC 204708</strain>
    </source>
</reference>
<dbReference type="EMBL" id="JAPCID010000025">
    <property type="protein sequence ID" value="MDA0139406.1"/>
    <property type="molecule type" value="Genomic_DNA"/>
</dbReference>
<comment type="caution">
    <text evidence="1">The sequence shown here is derived from an EMBL/GenBank/DDBJ whole genome shotgun (WGS) entry which is preliminary data.</text>
</comment>
<sequence length="185" mass="19860">MNLNEAAMQMRRLVLDGDVPLTPEGPEAALYTGPGNGAQIAWRAFRAVAVQPAFDPIVQWGEMQAVSAGGFMFEAKFAAATPARNADPALPEHYELLFTRQFYISDIGDMLGLHLTIRVDASDELRALSASIFGENAPSSDPNDEAAFIAGAEAWVAQVEASRAFSVPMSRHPATDFMFGLDAIG</sequence>